<dbReference type="InterPro" id="IPR009008">
    <property type="entry name" value="Val/Leu/Ile-tRNA-synth_edit"/>
</dbReference>
<keyword evidence="6 8" id="KW-0030">Aminoacyl-tRNA synthetase</keyword>
<dbReference type="RefSeq" id="WP_208428255.1">
    <property type="nucleotide sequence ID" value="NZ_JAEPRJ010000001.1"/>
</dbReference>
<evidence type="ECO:0000313" key="15">
    <source>
        <dbReference type="Proteomes" id="UP000604730"/>
    </source>
</evidence>
<dbReference type="Pfam" id="PF00133">
    <property type="entry name" value="tRNA-synt_1"/>
    <property type="match status" value="1"/>
</dbReference>
<dbReference type="NCBIfam" id="TIGR00396">
    <property type="entry name" value="leuS_bact"/>
    <property type="match status" value="1"/>
</dbReference>
<keyword evidence="4 8" id="KW-0067">ATP-binding</keyword>
<evidence type="ECO:0000256" key="6">
    <source>
        <dbReference type="ARBA" id="ARBA00023146"/>
    </source>
</evidence>
<evidence type="ECO:0000256" key="5">
    <source>
        <dbReference type="ARBA" id="ARBA00022917"/>
    </source>
</evidence>
<dbReference type="PRINTS" id="PR00985">
    <property type="entry name" value="TRNASYNTHLEU"/>
</dbReference>
<keyword evidence="5 8" id="KW-0648">Protein biosynthesis</keyword>
<comment type="caution">
    <text evidence="8">Lacks conserved residue(s) required for the propagation of feature annotation.</text>
</comment>
<organism evidence="14 15">
    <name type="scientific">Catonella massiliensis</name>
    <dbReference type="NCBI Taxonomy" id="2799636"/>
    <lineage>
        <taxon>Bacteria</taxon>
        <taxon>Bacillati</taxon>
        <taxon>Bacillota</taxon>
        <taxon>Clostridia</taxon>
        <taxon>Lachnospirales</taxon>
        <taxon>Lachnospiraceae</taxon>
        <taxon>Catonella</taxon>
    </lineage>
</organism>
<reference evidence="14 15" key="1">
    <citation type="submission" date="2021-01" db="EMBL/GenBank/DDBJ databases">
        <title>Isolation and description of Catonella massiliensis sp. nov., a novel Catonella species, isolated from a stable periodontitis subject.</title>
        <authorList>
            <person name="Antezack A."/>
            <person name="Boxberger M."/>
            <person name="La Scola B."/>
            <person name="Monnet-Corti V."/>
        </authorList>
    </citation>
    <scope>NUCLEOTIDE SEQUENCE [LARGE SCALE GENOMIC DNA]</scope>
    <source>
        <strain evidence="14 15">Marseille-Q4567</strain>
    </source>
</reference>
<dbReference type="InterPro" id="IPR002302">
    <property type="entry name" value="Leu-tRNA-ligase"/>
</dbReference>
<dbReference type="SUPFAM" id="SSF50677">
    <property type="entry name" value="ValRS/IleRS/LeuRS editing domain"/>
    <property type="match status" value="1"/>
</dbReference>
<evidence type="ECO:0000256" key="9">
    <source>
        <dbReference type="RuleBase" id="RU363039"/>
    </source>
</evidence>
<dbReference type="InterPro" id="IPR015413">
    <property type="entry name" value="Methionyl/Leucyl_tRNA_Synth"/>
</dbReference>
<dbReference type="EMBL" id="JAEPRJ010000001">
    <property type="protein sequence ID" value="MBK5896697.1"/>
    <property type="molecule type" value="Genomic_DNA"/>
</dbReference>
<dbReference type="CDD" id="cd07958">
    <property type="entry name" value="Anticodon_Ia_Leu_BEm"/>
    <property type="match status" value="1"/>
</dbReference>
<dbReference type="InterPro" id="IPR002300">
    <property type="entry name" value="aa-tRNA-synth_Ia"/>
</dbReference>
<dbReference type="SUPFAM" id="SSF47323">
    <property type="entry name" value="Anticodon-binding domain of a subclass of class I aminoacyl-tRNA synthetases"/>
    <property type="match status" value="1"/>
</dbReference>
<evidence type="ECO:0000256" key="4">
    <source>
        <dbReference type="ARBA" id="ARBA00022840"/>
    </source>
</evidence>
<accession>A0ABS1IXT1</accession>
<dbReference type="Pfam" id="PF08264">
    <property type="entry name" value="Anticodon_1"/>
    <property type="match status" value="1"/>
</dbReference>
<dbReference type="Gene3D" id="3.40.50.620">
    <property type="entry name" value="HUPs"/>
    <property type="match status" value="2"/>
</dbReference>
<dbReference type="SUPFAM" id="SSF52374">
    <property type="entry name" value="Nucleotidylyl transferase"/>
    <property type="match status" value="1"/>
</dbReference>
<evidence type="ECO:0000259" key="13">
    <source>
        <dbReference type="Pfam" id="PF13603"/>
    </source>
</evidence>
<dbReference type="Pfam" id="PF13603">
    <property type="entry name" value="tRNA-synt_1_2"/>
    <property type="match status" value="1"/>
</dbReference>
<dbReference type="PANTHER" id="PTHR43740">
    <property type="entry name" value="LEUCYL-TRNA SYNTHETASE"/>
    <property type="match status" value="1"/>
</dbReference>
<dbReference type="HAMAP" id="MF_00049_B">
    <property type="entry name" value="Leu_tRNA_synth_B"/>
    <property type="match status" value="1"/>
</dbReference>
<dbReference type="GO" id="GO:0004823">
    <property type="term" value="F:leucine-tRNA ligase activity"/>
    <property type="evidence" value="ECO:0007669"/>
    <property type="project" value="UniProtKB-EC"/>
</dbReference>
<sequence length="817" mass="93259">MPDNERKPYNPAEIEPKWQKYWEKNETFKTDVWDFSKPKYYVLDMFPYPSGVGLHAGHPEGYTATDIVSRMKRMQGYNVLHPMGYDSFGLPAEQYAVSTGNNPNGFTEKNIVSFSNQLKELGFDYDWSKMIATSDKNYYKWTQWIFEKLYEKGYAKYMDMPVNWCEELGTVLSNDEVIDGKSERGGFPVVRKNMKQWAIDQVAFAEELLEGLNEIDWPESTKEMQRNWIGKSEGVEVDFKIVGGGEFSIYTTCIETIYGITFMVLAPDGETVKSLMPRIKNKEAVQKYIDETLKKNDMDRTELNKTKSGCVLEGIYAINPVNGKEVPVYIGDFVLASYGTGAVMAVPSHDQRDFEYSEAHNIPRIQVIDGGDVSEHAFEKQDYLGKGCKLMNSEEFSGLTVEEAKEAITEKLVNMGVARKKVNYHFREWIFARQRYWGEPIPVVHTEDGRVVLLPESELPLVLPELDDYKGKNGKAPLENATQWKEYNKNGIKGKRETSTMPGSAGSSWYYMRYIDPKNNDEFANQELLKHWLPVDLYIGGPEHAVGHLMYSRIWNRFLYNEGLSPVKEPFKKLVHQGMILGSNGIKMGKRYPEYAVNPSDIVRDYGADTLRIYEMFMGPLEASKPWSKQGVEGSRKFLGRVFFYFSNPENLVRATEEGYNELLEEHKLIYNQTVKKVTDDFETLGFNTAISQMMIFMNSVTKGKCPMEYAEGFVKLISCICPHLGEELWEMFGHTGTIAYETWPTYDEAALVVDTVKIGVQVNGKVRGTIEIGAEAEEEEAMKEAFEIASVNKAIDGKPIRKVIYVKGKILNIVAK</sequence>
<feature type="domain" description="Leucyl-tRNA synthetase editing" evidence="13">
    <location>
        <begin position="226"/>
        <end position="412"/>
    </location>
</feature>
<evidence type="ECO:0000256" key="7">
    <source>
        <dbReference type="ARBA" id="ARBA00047469"/>
    </source>
</evidence>
<evidence type="ECO:0000256" key="2">
    <source>
        <dbReference type="ARBA" id="ARBA00022598"/>
    </source>
</evidence>
<dbReference type="Proteomes" id="UP000604730">
    <property type="component" value="Unassembled WGS sequence"/>
</dbReference>
<keyword evidence="15" id="KW-1185">Reference proteome</keyword>
<keyword evidence="3 8" id="KW-0547">Nucleotide-binding</keyword>
<gene>
    <name evidence="8" type="primary">leuS</name>
    <name evidence="14" type="ORF">JJN12_02705</name>
</gene>
<name>A0ABS1IXT1_9FIRM</name>
<comment type="catalytic activity">
    <reaction evidence="7 8">
        <text>tRNA(Leu) + L-leucine + ATP = L-leucyl-tRNA(Leu) + AMP + diphosphate</text>
        <dbReference type="Rhea" id="RHEA:11688"/>
        <dbReference type="Rhea" id="RHEA-COMP:9613"/>
        <dbReference type="Rhea" id="RHEA-COMP:9622"/>
        <dbReference type="ChEBI" id="CHEBI:30616"/>
        <dbReference type="ChEBI" id="CHEBI:33019"/>
        <dbReference type="ChEBI" id="CHEBI:57427"/>
        <dbReference type="ChEBI" id="CHEBI:78442"/>
        <dbReference type="ChEBI" id="CHEBI:78494"/>
        <dbReference type="ChEBI" id="CHEBI:456215"/>
        <dbReference type="EC" id="6.1.1.4"/>
    </reaction>
</comment>
<feature type="domain" description="Methionyl/Valyl/Leucyl/Isoleucyl-tRNA synthetase anticodon-binding" evidence="11">
    <location>
        <begin position="671"/>
        <end position="780"/>
    </location>
</feature>
<evidence type="ECO:0000256" key="1">
    <source>
        <dbReference type="ARBA" id="ARBA00005594"/>
    </source>
</evidence>
<feature type="domain" description="Aminoacyl-tRNA synthetase class Ia" evidence="10">
    <location>
        <begin position="426"/>
        <end position="614"/>
    </location>
</feature>
<evidence type="ECO:0000313" key="14">
    <source>
        <dbReference type="EMBL" id="MBK5896697.1"/>
    </source>
</evidence>
<comment type="subcellular location">
    <subcellularLocation>
        <location evidence="8">Cytoplasm</location>
    </subcellularLocation>
</comment>
<dbReference type="CDD" id="cd00812">
    <property type="entry name" value="LeuRS_core"/>
    <property type="match status" value="1"/>
</dbReference>
<keyword evidence="2 8" id="KW-0436">Ligase</keyword>
<dbReference type="InterPro" id="IPR025709">
    <property type="entry name" value="Leu_tRNA-synth_edit"/>
</dbReference>
<dbReference type="Gene3D" id="1.10.730.10">
    <property type="entry name" value="Isoleucyl-tRNA Synthetase, Domain 1"/>
    <property type="match status" value="2"/>
</dbReference>
<dbReference type="PANTHER" id="PTHR43740:SF2">
    <property type="entry name" value="LEUCINE--TRNA LIGASE, MITOCHONDRIAL"/>
    <property type="match status" value="1"/>
</dbReference>
<evidence type="ECO:0000259" key="11">
    <source>
        <dbReference type="Pfam" id="PF08264"/>
    </source>
</evidence>
<dbReference type="InterPro" id="IPR009080">
    <property type="entry name" value="tRNAsynth_Ia_anticodon-bd"/>
</dbReference>
<evidence type="ECO:0000259" key="10">
    <source>
        <dbReference type="Pfam" id="PF00133"/>
    </source>
</evidence>
<evidence type="ECO:0000256" key="3">
    <source>
        <dbReference type="ARBA" id="ARBA00022741"/>
    </source>
</evidence>
<dbReference type="Pfam" id="PF09334">
    <property type="entry name" value="tRNA-synt_1g"/>
    <property type="match status" value="1"/>
</dbReference>
<dbReference type="EC" id="6.1.1.4" evidence="8"/>
<dbReference type="InterPro" id="IPR013155">
    <property type="entry name" value="M/V/L/I-tRNA-synth_anticd-bd"/>
</dbReference>
<dbReference type="InterPro" id="IPR014729">
    <property type="entry name" value="Rossmann-like_a/b/a_fold"/>
</dbReference>
<evidence type="ECO:0000259" key="12">
    <source>
        <dbReference type="Pfam" id="PF09334"/>
    </source>
</evidence>
<comment type="caution">
    <text evidence="14">The sequence shown here is derived from an EMBL/GenBank/DDBJ whole genome shotgun (WGS) entry which is preliminary data.</text>
</comment>
<feature type="domain" description="Methionyl/Leucyl tRNA synthetase" evidence="12">
    <location>
        <begin position="45"/>
        <end position="177"/>
    </location>
</feature>
<evidence type="ECO:0000256" key="8">
    <source>
        <dbReference type="HAMAP-Rule" id="MF_00049"/>
    </source>
</evidence>
<proteinExistence type="inferred from homology"/>
<keyword evidence="8" id="KW-0963">Cytoplasm</keyword>
<protein>
    <recommendedName>
        <fullName evidence="8">Leucine--tRNA ligase</fullName>
        <ecNumber evidence="8">6.1.1.4</ecNumber>
    </recommendedName>
    <alternativeName>
        <fullName evidence="8">Leucyl-tRNA synthetase</fullName>
        <shortName evidence="8">LeuRS</shortName>
    </alternativeName>
</protein>
<comment type="similarity">
    <text evidence="1 8 9">Belongs to the class-I aminoacyl-tRNA synthetase family.</text>
</comment>